<dbReference type="EMBL" id="FR916529">
    <property type="protein sequence ID" value="CDQ93985.1"/>
    <property type="molecule type" value="Genomic_DNA"/>
</dbReference>
<reference evidence="6" key="1">
    <citation type="journal article" date="2014" name="Nat. Commun.">
        <title>The rainbow trout genome provides novel insights into evolution after whole-genome duplication in vertebrates.</title>
        <authorList>
            <person name="Berthelot C."/>
            <person name="Brunet F."/>
            <person name="Chalopin D."/>
            <person name="Juanchich A."/>
            <person name="Bernard M."/>
            <person name="Noel B."/>
            <person name="Bento P."/>
            <person name="Da Silva C."/>
            <person name="Labadie K."/>
            <person name="Alberti A."/>
            <person name="Aury J.M."/>
            <person name="Louis A."/>
            <person name="Dehais P."/>
            <person name="Bardou P."/>
            <person name="Montfort J."/>
            <person name="Klopp C."/>
            <person name="Cabau C."/>
            <person name="Gaspin C."/>
            <person name="Thorgaard G.H."/>
            <person name="Boussaha M."/>
            <person name="Quillet E."/>
            <person name="Guyomard R."/>
            <person name="Galiana D."/>
            <person name="Bobe J."/>
            <person name="Volff J.N."/>
            <person name="Genet C."/>
            <person name="Wincker P."/>
            <person name="Jaillon O."/>
            <person name="Roest Crollius H."/>
            <person name="Guiguen Y."/>
        </authorList>
    </citation>
    <scope>NUCLEOTIDE SEQUENCE [LARGE SCALE GENOMIC DNA]</scope>
</reference>
<evidence type="ECO:0000256" key="1">
    <source>
        <dbReference type="ARBA" id="ARBA00007824"/>
    </source>
</evidence>
<evidence type="ECO:0000259" key="5">
    <source>
        <dbReference type="PROSITE" id="PS51934"/>
    </source>
</evidence>
<feature type="domain" description="LRAT" evidence="5">
    <location>
        <begin position="73"/>
        <end position="188"/>
    </location>
</feature>
<proteinExistence type="inferred from homology"/>
<accession>A0A060YY72</accession>
<dbReference type="GO" id="GO:0004623">
    <property type="term" value="F:phospholipase A2 activity"/>
    <property type="evidence" value="ECO:0007669"/>
    <property type="project" value="TreeGrafter"/>
</dbReference>
<dbReference type="PROSITE" id="PS51934">
    <property type="entry name" value="LRAT"/>
    <property type="match status" value="1"/>
</dbReference>
<evidence type="ECO:0000313" key="7">
    <source>
        <dbReference type="Proteomes" id="UP000193380"/>
    </source>
</evidence>
<dbReference type="PANTHER" id="PTHR13943">
    <property type="entry name" value="HRAS-LIKE SUPPRESSOR - RELATED"/>
    <property type="match status" value="1"/>
</dbReference>
<sequence length="237" mass="26511">ERPITLTSQLNVHLSYSPEHFPWTAMMMRMKLTFLLAILLFQLTISVKGGTSASKPAQQADKQYTFGDIIRFNRMKAGSPYNHYAIYVGNHDITGKKPEQDIFHFSGEITDPGNADCVFDSLADVTKDSTPVVQTEWDGIDLPRRTKAGMIEQIKRFHNNCRGEYSVIFANCEHLVTFIQFGSPVCEQKDTSTCIECLAKILCKANSTLFTNKRGRGRRGLGLLQDETRANQGAPAA</sequence>
<organism evidence="6 7">
    <name type="scientific">Oncorhynchus mykiss</name>
    <name type="common">Rainbow trout</name>
    <name type="synonym">Salmo gairdneri</name>
    <dbReference type="NCBI Taxonomy" id="8022"/>
    <lineage>
        <taxon>Eukaryota</taxon>
        <taxon>Metazoa</taxon>
        <taxon>Chordata</taxon>
        <taxon>Craniata</taxon>
        <taxon>Vertebrata</taxon>
        <taxon>Euteleostomi</taxon>
        <taxon>Actinopterygii</taxon>
        <taxon>Neopterygii</taxon>
        <taxon>Teleostei</taxon>
        <taxon>Protacanthopterygii</taxon>
        <taxon>Salmoniformes</taxon>
        <taxon>Salmonidae</taxon>
        <taxon>Salmoninae</taxon>
        <taxon>Oncorhynchus</taxon>
    </lineage>
</organism>
<dbReference type="InterPro" id="IPR051496">
    <property type="entry name" value="H-rev107_PLA/AT"/>
</dbReference>
<dbReference type="GO" id="GO:0070292">
    <property type="term" value="P:N-acylphosphatidylethanolamine metabolic process"/>
    <property type="evidence" value="ECO:0007669"/>
    <property type="project" value="TreeGrafter"/>
</dbReference>
<keyword evidence="3" id="KW-0378">Hydrolase</keyword>
<reference evidence="6" key="2">
    <citation type="submission" date="2014-03" db="EMBL/GenBank/DDBJ databases">
        <authorList>
            <person name="Genoscope - CEA"/>
        </authorList>
    </citation>
    <scope>NUCLEOTIDE SEQUENCE</scope>
</reference>
<dbReference type="AlphaFoldDB" id="A0A060YY72"/>
<dbReference type="Gene3D" id="3.90.1720.10">
    <property type="entry name" value="endopeptidase domain like (from Nostoc punctiforme)"/>
    <property type="match status" value="1"/>
</dbReference>
<evidence type="ECO:0000256" key="4">
    <source>
        <dbReference type="ARBA" id="ARBA00023098"/>
    </source>
</evidence>
<evidence type="ECO:0000313" key="6">
    <source>
        <dbReference type="EMBL" id="CDQ93985.1"/>
    </source>
</evidence>
<name>A0A060YY72_ONCMY</name>
<dbReference type="GO" id="GO:0016410">
    <property type="term" value="F:N-acyltransferase activity"/>
    <property type="evidence" value="ECO:0007669"/>
    <property type="project" value="TreeGrafter"/>
</dbReference>
<dbReference type="PANTHER" id="PTHR13943:SF80">
    <property type="entry name" value="PHOSPHOLIPASE A AND ACYLTRANSFERASE 1-LIKE"/>
    <property type="match status" value="1"/>
</dbReference>
<dbReference type="Pfam" id="PF04970">
    <property type="entry name" value="LRAT"/>
    <property type="match status" value="1"/>
</dbReference>
<gene>
    <name evidence="6" type="ORF">GSONMT00039051001</name>
</gene>
<keyword evidence="2" id="KW-0808">Transferase</keyword>
<dbReference type="PaxDb" id="8022-A0A060YY72"/>
<evidence type="ECO:0000256" key="2">
    <source>
        <dbReference type="ARBA" id="ARBA00022679"/>
    </source>
</evidence>
<dbReference type="GO" id="GO:0005737">
    <property type="term" value="C:cytoplasm"/>
    <property type="evidence" value="ECO:0007669"/>
    <property type="project" value="TreeGrafter"/>
</dbReference>
<dbReference type="Proteomes" id="UP000193380">
    <property type="component" value="Unassembled WGS sequence"/>
</dbReference>
<dbReference type="InterPro" id="IPR007053">
    <property type="entry name" value="LRAT_dom"/>
</dbReference>
<evidence type="ECO:0000256" key="3">
    <source>
        <dbReference type="ARBA" id="ARBA00022801"/>
    </source>
</evidence>
<dbReference type="GO" id="GO:0008970">
    <property type="term" value="F:phospholipase A1 activity"/>
    <property type="evidence" value="ECO:0007669"/>
    <property type="project" value="TreeGrafter"/>
</dbReference>
<comment type="similarity">
    <text evidence="1">Belongs to the H-rev107 family.</text>
</comment>
<protein>
    <recommendedName>
        <fullName evidence="5">LRAT domain-containing protein</fullName>
    </recommendedName>
</protein>
<feature type="non-terminal residue" evidence="6">
    <location>
        <position position="1"/>
    </location>
</feature>
<keyword evidence="4" id="KW-0443">Lipid metabolism</keyword>